<dbReference type="InterPro" id="IPR013785">
    <property type="entry name" value="Aldolase_TIM"/>
</dbReference>
<comment type="caution">
    <text evidence="10">The sequence shown here is derived from an EMBL/GenBank/DDBJ whole genome shotgun (WGS) entry which is preliminary data.</text>
</comment>
<evidence type="ECO:0000313" key="10">
    <source>
        <dbReference type="EMBL" id="KAL1565220.1"/>
    </source>
</evidence>
<dbReference type="Gene3D" id="3.20.20.70">
    <property type="entry name" value="Aldolase class I"/>
    <property type="match status" value="1"/>
</dbReference>
<name>A0ABD1IA17_SALDI</name>
<dbReference type="SUPFAM" id="SSF50370">
    <property type="entry name" value="Ricin B-like lectins"/>
    <property type="match status" value="1"/>
</dbReference>
<dbReference type="PANTHER" id="PTHR11452">
    <property type="entry name" value="ALPHA-GALACTOSIDASE/ALPHA-N-ACETYLGALACTOSAMINIDASE"/>
    <property type="match status" value="1"/>
</dbReference>
<dbReference type="AlphaFoldDB" id="A0ABD1IA17"/>
<dbReference type="Gene3D" id="2.60.40.1180">
    <property type="entry name" value="Golgi alpha-mannosidase II"/>
    <property type="match status" value="1"/>
</dbReference>
<keyword evidence="4 8" id="KW-0732">Signal</keyword>
<sequence>MGWFLLSSLCLSLLSTYFSGSLGRVDQASLPPRGWNSYDSFCWTISEEEFLQNAELVAHRLHSHGYEYVVVDYLWYRRKVDGAYVDSLGFDVIDEWGRMKPDPGRWPSSRDGKGFTKVAEEVHKMGLKFGIHVMRGISTQAFNANTPILDVDTGKAYEESGRQWQAKDIGIKERACTWMQNGFMSVDTKFGAGRAFLRSLYQQYADWGVDFVKHDCVFGNDFSLDEISYVSKVLTELNRPVVYSLSPGTSVTPAMARDVSSLVNMYRITEDDWDSWKDVAGHFDVSRDFSAANMIGAEGLRGKSWPDLDMLPLGWLTSEGLNEGPHRQCNLSLDEQRTQMTLWSMAKSPLMFGGDMRHLDEATYSLITNPTLLEINAFSSNNLEFPYFSSPSFCRVKNHALDGPSISEPLTLGLTSCKDAEATGWSARAIEDGHEQVCWQTESRNGQQEPFCLYKKQPFSLNDDVTYKRYYDGKVHLLKAKKAEACLGASPNTKLTSKESKKGAFSTCKLHTNQMWELTNNGTLTNSYTGLCASMRRVRANSVSKSVRAWIATGRRGEIYVAFFNLGDQKADVSMKIAELGKVLPGKKFSIALCKCREEWSGKDFGVVDSFSTQVEVHGCALFVLNCSYR</sequence>
<dbReference type="EC" id="3.2.1.22" evidence="3 7"/>
<dbReference type="InterPro" id="IPR013780">
    <property type="entry name" value="Glyco_hydro_b"/>
</dbReference>
<gene>
    <name evidence="10" type="ORF">AAHA92_07463</name>
</gene>
<feature type="chain" id="PRO_5044814600" description="Alpha-galactosidase" evidence="8">
    <location>
        <begin position="24"/>
        <end position="630"/>
    </location>
</feature>
<dbReference type="InterPro" id="IPR002241">
    <property type="entry name" value="Glyco_hydro_27"/>
</dbReference>
<dbReference type="Pfam" id="PF16499">
    <property type="entry name" value="Melibiase_2"/>
    <property type="match status" value="2"/>
</dbReference>
<dbReference type="Pfam" id="PF17801">
    <property type="entry name" value="Melibiase_C"/>
    <property type="match status" value="1"/>
</dbReference>
<keyword evidence="6 7" id="KW-0326">Glycosidase</keyword>
<dbReference type="PANTHER" id="PTHR11452:SF42">
    <property type="entry name" value="ALPHA-GALACTOSIDASE"/>
    <property type="match status" value="1"/>
</dbReference>
<evidence type="ECO:0000256" key="2">
    <source>
        <dbReference type="ARBA" id="ARBA00009743"/>
    </source>
</evidence>
<reference evidence="10 11" key="1">
    <citation type="submission" date="2024-06" db="EMBL/GenBank/DDBJ databases">
        <title>A chromosome level genome sequence of Diviner's sage (Salvia divinorum).</title>
        <authorList>
            <person name="Ford S.A."/>
            <person name="Ro D.-K."/>
            <person name="Ness R.W."/>
            <person name="Phillips M.A."/>
        </authorList>
    </citation>
    <scope>NUCLEOTIDE SEQUENCE [LARGE SCALE GENOMIC DNA]</scope>
    <source>
        <strain evidence="10">SAF-2024a</strain>
        <tissue evidence="10">Leaf</tissue>
    </source>
</reference>
<keyword evidence="7" id="KW-1015">Disulfide bond</keyword>
<dbReference type="SUPFAM" id="SSF51011">
    <property type="entry name" value="Glycosyl hydrolase domain"/>
    <property type="match status" value="1"/>
</dbReference>
<comment type="catalytic activity">
    <reaction evidence="1 7">
        <text>Hydrolysis of terminal, non-reducing alpha-D-galactose residues in alpha-D-galactosides, including galactose oligosaccharides, galactomannans and galactolipids.</text>
        <dbReference type="EC" id="3.2.1.22"/>
    </reaction>
</comment>
<dbReference type="InterPro" id="IPR041233">
    <property type="entry name" value="Melibiase_C"/>
</dbReference>
<proteinExistence type="inferred from homology"/>
<feature type="domain" description="Alpha galactosidase C-terminal" evidence="9">
    <location>
        <begin position="546"/>
        <end position="625"/>
    </location>
</feature>
<evidence type="ECO:0000256" key="6">
    <source>
        <dbReference type="ARBA" id="ARBA00023295"/>
    </source>
</evidence>
<feature type="signal peptide" evidence="8">
    <location>
        <begin position="1"/>
        <end position="23"/>
    </location>
</feature>
<dbReference type="Proteomes" id="UP001567538">
    <property type="component" value="Unassembled WGS sequence"/>
</dbReference>
<dbReference type="CDD" id="cd14792">
    <property type="entry name" value="GH27"/>
    <property type="match status" value="1"/>
</dbReference>
<accession>A0ABD1IA17</accession>
<evidence type="ECO:0000259" key="9">
    <source>
        <dbReference type="Pfam" id="PF17801"/>
    </source>
</evidence>
<evidence type="ECO:0000256" key="1">
    <source>
        <dbReference type="ARBA" id="ARBA00001255"/>
    </source>
</evidence>
<evidence type="ECO:0000256" key="8">
    <source>
        <dbReference type="SAM" id="SignalP"/>
    </source>
</evidence>
<protein>
    <recommendedName>
        <fullName evidence="3 7">Alpha-galactosidase</fullName>
        <ecNumber evidence="3 7">3.2.1.22</ecNumber>
    </recommendedName>
    <alternativeName>
        <fullName evidence="7">Melibiase</fullName>
    </alternativeName>
</protein>
<organism evidence="10 11">
    <name type="scientific">Salvia divinorum</name>
    <name type="common">Maria pastora</name>
    <name type="synonym">Diviner's sage</name>
    <dbReference type="NCBI Taxonomy" id="28513"/>
    <lineage>
        <taxon>Eukaryota</taxon>
        <taxon>Viridiplantae</taxon>
        <taxon>Streptophyta</taxon>
        <taxon>Embryophyta</taxon>
        <taxon>Tracheophyta</taxon>
        <taxon>Spermatophyta</taxon>
        <taxon>Magnoliopsida</taxon>
        <taxon>eudicotyledons</taxon>
        <taxon>Gunneridae</taxon>
        <taxon>Pentapetalae</taxon>
        <taxon>asterids</taxon>
        <taxon>lamiids</taxon>
        <taxon>Lamiales</taxon>
        <taxon>Lamiaceae</taxon>
        <taxon>Nepetoideae</taxon>
        <taxon>Mentheae</taxon>
        <taxon>Salviinae</taxon>
        <taxon>Salvia</taxon>
        <taxon>Salvia subgen. Calosphace</taxon>
    </lineage>
</organism>
<evidence type="ECO:0000256" key="5">
    <source>
        <dbReference type="ARBA" id="ARBA00022801"/>
    </source>
</evidence>
<dbReference type="SUPFAM" id="SSF51445">
    <property type="entry name" value="(Trans)glycosidases"/>
    <property type="match status" value="1"/>
</dbReference>
<dbReference type="InterPro" id="IPR017853">
    <property type="entry name" value="GH"/>
</dbReference>
<evidence type="ECO:0000256" key="4">
    <source>
        <dbReference type="ARBA" id="ARBA00022729"/>
    </source>
</evidence>
<comment type="similarity">
    <text evidence="2 7">Belongs to the glycosyl hydrolase 27 family.</text>
</comment>
<evidence type="ECO:0000256" key="7">
    <source>
        <dbReference type="RuleBase" id="RU361168"/>
    </source>
</evidence>
<keyword evidence="5 7" id="KW-0378">Hydrolase</keyword>
<dbReference type="InterPro" id="IPR035992">
    <property type="entry name" value="Ricin_B-like_lectins"/>
</dbReference>
<evidence type="ECO:0000256" key="3">
    <source>
        <dbReference type="ARBA" id="ARBA00012755"/>
    </source>
</evidence>
<keyword evidence="11" id="KW-1185">Reference proteome</keyword>
<dbReference type="EMBL" id="JBEAFC010000003">
    <property type="protein sequence ID" value="KAL1565220.1"/>
    <property type="molecule type" value="Genomic_DNA"/>
</dbReference>
<evidence type="ECO:0000313" key="11">
    <source>
        <dbReference type="Proteomes" id="UP001567538"/>
    </source>
</evidence>
<dbReference type="PRINTS" id="PR00740">
    <property type="entry name" value="GLHYDRLASE27"/>
</dbReference>
<dbReference type="GO" id="GO:0004557">
    <property type="term" value="F:alpha-galactosidase activity"/>
    <property type="evidence" value="ECO:0007669"/>
    <property type="project" value="UniProtKB-EC"/>
</dbReference>